<evidence type="ECO:0000259" key="7">
    <source>
        <dbReference type="Pfam" id="PF20222"/>
    </source>
</evidence>
<proteinExistence type="predicted"/>
<evidence type="ECO:0000256" key="2">
    <source>
        <dbReference type="ARBA" id="ARBA00022553"/>
    </source>
</evidence>
<comment type="caution">
    <text evidence="9">The sequence shown here is derived from an EMBL/GenBank/DDBJ whole genome shotgun (WGS) entry which is preliminary data.</text>
</comment>
<dbReference type="InterPro" id="IPR049543">
    <property type="entry name" value="WHD_TFC3"/>
</dbReference>
<dbReference type="OrthoDB" id="68020at2759"/>
<keyword evidence="4" id="KW-0804">Transcription</keyword>
<dbReference type="GO" id="GO:0005634">
    <property type="term" value="C:nucleus"/>
    <property type="evidence" value="ECO:0007669"/>
    <property type="project" value="UniProtKB-SubCell"/>
</dbReference>
<dbReference type="GO" id="GO:0000127">
    <property type="term" value="C:transcription factor TFIIIC complex"/>
    <property type="evidence" value="ECO:0007669"/>
    <property type="project" value="InterPro"/>
</dbReference>
<dbReference type="InterPro" id="IPR044210">
    <property type="entry name" value="Tfc3-like"/>
</dbReference>
<dbReference type="Pfam" id="PF20222">
    <property type="entry name" value="DUF6581"/>
    <property type="match status" value="1"/>
</dbReference>
<keyword evidence="2" id="KW-0597">Phosphoprotein</keyword>
<reference evidence="10" key="1">
    <citation type="journal article" date="2016" name="Proc. Natl. Acad. Sci. U.S.A.">
        <title>Comparative genomics of biotechnologically important yeasts.</title>
        <authorList>
            <person name="Riley R."/>
            <person name="Haridas S."/>
            <person name="Wolfe K.H."/>
            <person name="Lopes M.R."/>
            <person name="Hittinger C.T."/>
            <person name="Goeker M."/>
            <person name="Salamov A.A."/>
            <person name="Wisecaver J.H."/>
            <person name="Long T.M."/>
            <person name="Calvey C.H."/>
            <person name="Aerts A.L."/>
            <person name="Barry K.W."/>
            <person name="Choi C."/>
            <person name="Clum A."/>
            <person name="Coughlan A.Y."/>
            <person name="Deshpande S."/>
            <person name="Douglass A.P."/>
            <person name="Hanson S.J."/>
            <person name="Klenk H.-P."/>
            <person name="LaButti K.M."/>
            <person name="Lapidus A."/>
            <person name="Lindquist E.A."/>
            <person name="Lipzen A.M."/>
            <person name="Meier-Kolthoff J.P."/>
            <person name="Ohm R.A."/>
            <person name="Otillar R.P."/>
            <person name="Pangilinan J.L."/>
            <person name="Peng Y."/>
            <person name="Rokas A."/>
            <person name="Rosa C.A."/>
            <person name="Scheuner C."/>
            <person name="Sibirny A.A."/>
            <person name="Slot J.C."/>
            <person name="Stielow J.B."/>
            <person name="Sun H."/>
            <person name="Kurtzman C.P."/>
            <person name="Blackwell M."/>
            <person name="Grigoriev I.V."/>
            <person name="Jeffries T.W."/>
        </authorList>
    </citation>
    <scope>NUCLEOTIDE SEQUENCE [LARGE SCALE GENOMIC DNA]</scope>
    <source>
        <strain evidence="10">NRRL Y-1626</strain>
    </source>
</reference>
<dbReference type="Proteomes" id="UP000092321">
    <property type="component" value="Unassembled WGS sequence"/>
</dbReference>
<evidence type="ECO:0000313" key="10">
    <source>
        <dbReference type="Proteomes" id="UP000092321"/>
    </source>
</evidence>
<dbReference type="Pfam" id="PF04182">
    <property type="entry name" value="B-block_TFIIIC"/>
    <property type="match status" value="1"/>
</dbReference>
<evidence type="ECO:0000313" key="9">
    <source>
        <dbReference type="EMBL" id="OBA25403.1"/>
    </source>
</evidence>
<evidence type="ECO:0000256" key="1">
    <source>
        <dbReference type="ARBA" id="ARBA00004123"/>
    </source>
</evidence>
<feature type="domain" description="B-block binding subunit of TFIIIC" evidence="6">
    <location>
        <begin position="160"/>
        <end position="224"/>
    </location>
</feature>
<organism evidence="9 10">
    <name type="scientific">Hanseniaspora valbyensis NRRL Y-1626</name>
    <dbReference type="NCBI Taxonomy" id="766949"/>
    <lineage>
        <taxon>Eukaryota</taxon>
        <taxon>Fungi</taxon>
        <taxon>Dikarya</taxon>
        <taxon>Ascomycota</taxon>
        <taxon>Saccharomycotina</taxon>
        <taxon>Saccharomycetes</taxon>
        <taxon>Saccharomycodales</taxon>
        <taxon>Saccharomycodaceae</taxon>
        <taxon>Hanseniaspora</taxon>
    </lineage>
</organism>
<dbReference type="GO" id="GO:0006384">
    <property type="term" value="P:transcription initiation at RNA polymerase III promoter"/>
    <property type="evidence" value="ECO:0007669"/>
    <property type="project" value="InterPro"/>
</dbReference>
<dbReference type="Pfam" id="PF21552">
    <property type="entry name" value="WHD_TFC3"/>
    <property type="match status" value="1"/>
</dbReference>
<feature type="domain" description="Transcription factor tau subunit sfc3/Tfc3 C-terminal" evidence="7">
    <location>
        <begin position="960"/>
        <end position="1344"/>
    </location>
</feature>
<comment type="subcellular location">
    <subcellularLocation>
        <location evidence="1">Nucleus</location>
    </subcellularLocation>
</comment>
<evidence type="ECO:0000256" key="4">
    <source>
        <dbReference type="ARBA" id="ARBA00023163"/>
    </source>
</evidence>
<gene>
    <name evidence="9" type="ORF">HANVADRAFT_53946</name>
</gene>
<dbReference type="EMBL" id="LXPE01000114">
    <property type="protein sequence ID" value="OBA25403.1"/>
    <property type="molecule type" value="Genomic_DNA"/>
</dbReference>
<dbReference type="PANTHER" id="PTHR15180">
    <property type="entry name" value="GENERAL TRANSCRIPTION FACTOR 3C POLYPEPTIDE 1"/>
    <property type="match status" value="1"/>
</dbReference>
<keyword evidence="3" id="KW-0238">DNA-binding</keyword>
<protein>
    <submittedName>
        <fullName evidence="9">Uncharacterized protein</fullName>
    </submittedName>
</protein>
<dbReference type="GO" id="GO:0042791">
    <property type="term" value="P:5S class rRNA transcription by RNA polymerase III"/>
    <property type="evidence" value="ECO:0007669"/>
    <property type="project" value="TreeGrafter"/>
</dbReference>
<evidence type="ECO:0000256" key="5">
    <source>
        <dbReference type="ARBA" id="ARBA00023242"/>
    </source>
</evidence>
<evidence type="ECO:0000259" key="8">
    <source>
        <dbReference type="Pfam" id="PF21552"/>
    </source>
</evidence>
<evidence type="ECO:0000259" key="6">
    <source>
        <dbReference type="Pfam" id="PF04182"/>
    </source>
</evidence>
<accession>A0A1B7T9L1</accession>
<name>A0A1B7T9L1_9ASCO</name>
<dbReference type="PANTHER" id="PTHR15180:SF1">
    <property type="entry name" value="GENERAL TRANSCRIPTION FACTOR 3C POLYPEPTIDE 1"/>
    <property type="match status" value="1"/>
</dbReference>
<evidence type="ECO:0000256" key="3">
    <source>
        <dbReference type="ARBA" id="ARBA00023125"/>
    </source>
</evidence>
<dbReference type="GO" id="GO:0003677">
    <property type="term" value="F:DNA binding"/>
    <property type="evidence" value="ECO:0007669"/>
    <property type="project" value="UniProtKB-KW"/>
</dbReference>
<sequence>MEEIENIQVDDNRVSKLADDQNNITLNENFKNNLFVTPNELVLKLSQALVFNKGEVLFTKILDFISENLNLPLKYLSDNTKYISFIIGSLISNEHIMLLENNKKIADEAAFLHSLDVDSLFDSELIKKYKNIEIHLSKEKLWEYLTGEKGNGESTLGGKTFELLLEIAYNKEKGIDRIALCKNCNQDLRSMPSRLKALEKYTVNVNTVLKGRITQHFWHNKFASVKPSDSDALNSRAAEKLLIVEKLKEAPDGIREIGDLKEELEIVGDRRKGKRFRLNYFWLDKHQYLKRIMVKSENNQKIYFCLKYLKDYSVEFETEANDEEEIDDNYENGVDSNGQTFGTSSSNPIPNILTGNFEHLTVEKYSSNPELNDSKFSLLNKVFQNEYILKSLVENSGQDGLRTMDLTDSLFSNDFIKPFNKFVISHIKQPNELKSELEKNPSQLVKAYDFEGKTKHFRIFTNESYQQKYGSGETDFIPFYISNISGNTLSQESISKDYEIIQNTYWLDYVQLENGQEEYCWLHSLPSNLKKQVSVLRKNEGFKVIKKQKTSKNNNKPTKIEKIESDNLSTKLFHPLKPIKEESDSEGVGKNIRIINGGVSKPTRLKNLTTVTSISGKPTYNKMDKKNFGGLVGHSIRSVKTQQAMLSLIAEHNGLFCYFDKYIVRDVRIKMNVSYDIDKKVLKRDILNLLEVNKIKSFSFENQIYLTFPSVTKEQVRFFHENKLSALKKKIGFEKRISLKEKFLEKIKADPKSSESNIELSANMIENEFITSNTECIVRKKLFFKASNKKKEFERKPIVKVKAAKTDVTKPKKLIQKKRKPKLTKMKKENSSKLKRVFKKSDTATSFDEFKSIPKEIIVKPVRTESEHPLLAYLDDDHVQYSYSNESDSLLKTLSNDISNEKIQSHPSVISVSLELQNHQKSSDDSMMENLKTESKEIDLPSSKLNIKTKPDKYKKNSGSEKKIFKTDLENFIRFCILSSCIEKEINWPEISYLFSRSTNKLKTTFQVEVAKNGGEYWLKDRKENCREFLVFILNTDQLDMVDIEKLRYLKIIELWVYYEKEIKKYKLPVQKRNCIYERSKNSLFSEKSYFKTSLVKKYKGLLRKEYYYPIKQNYKEERFYSSIKCALKSVLLDQTTNNNKHDRVNIDVISSYIKQYNSTEINDVVKDFSNKKLILIHNNTLQLNDFFVDTFLKLNQSNFFKKYKQSKVLVDDSLLNKKCIAIDDEVNASLAGLITTKLDNSLLNVATLNGKYTPSLENDTKYHIKDESILDTALLLFNKDATTQNEKWKDDYVFTNVPGLGIPYSRFWIDGNGDVRETIWQVCISSLCHQLYLKPELDIDFLYSCFKTCLDLLEIQELVSWIKENGILKYNEANEYIFIDLDVASMLF</sequence>
<keyword evidence="5" id="KW-0539">Nucleus</keyword>
<keyword evidence="10" id="KW-1185">Reference proteome</keyword>
<dbReference type="InterPro" id="IPR046488">
    <property type="entry name" value="Sfc3/Tfc3_C"/>
</dbReference>
<dbReference type="InterPro" id="IPR007309">
    <property type="entry name" value="TFIIIC_Bblock-bd"/>
</dbReference>
<feature type="domain" description="Transcription factor tau 138 kDa subunit extended winged helix" evidence="8">
    <location>
        <begin position="635"/>
        <end position="717"/>
    </location>
</feature>